<dbReference type="AlphaFoldDB" id="A0A5K7YWI4"/>
<name>A0A5K7YWI4_9BACT</name>
<keyword evidence="2" id="KW-1185">Reference proteome</keyword>
<reference evidence="1 2" key="1">
    <citation type="submission" date="2019-11" db="EMBL/GenBank/DDBJ databases">
        <title>Comparative genomics of hydrocarbon-degrading Desulfosarcina strains.</title>
        <authorList>
            <person name="Watanabe M."/>
            <person name="Kojima H."/>
            <person name="Fukui M."/>
        </authorList>
    </citation>
    <scope>NUCLEOTIDE SEQUENCE [LARGE SCALE GENOMIC DNA]</scope>
    <source>
        <strain evidence="1 2">PL12</strain>
    </source>
</reference>
<dbReference type="OrthoDB" id="5521897at2"/>
<proteinExistence type="predicted"/>
<sequence>MNPNSAGPAMSQKIFSMNLGVETVSLYLLCCAVADTGAAITGTALEDKWNGSRSSLEHELQLLEQKNILCRQEAAAGGEPVYQIADEKKWA</sequence>
<dbReference type="RefSeq" id="WP_155320110.1">
    <property type="nucleotide sequence ID" value="NZ_AP021874.1"/>
</dbReference>
<accession>A0A5K7YWI4</accession>
<evidence type="ECO:0000313" key="2">
    <source>
        <dbReference type="Proteomes" id="UP000427906"/>
    </source>
</evidence>
<dbReference type="KEGG" id="dalk:DSCA_63390"/>
<protein>
    <submittedName>
        <fullName evidence="1">Uncharacterized protein</fullName>
    </submittedName>
</protein>
<organism evidence="1 2">
    <name type="scientific">Desulfosarcina alkanivorans</name>
    <dbReference type="NCBI Taxonomy" id="571177"/>
    <lineage>
        <taxon>Bacteria</taxon>
        <taxon>Pseudomonadati</taxon>
        <taxon>Thermodesulfobacteriota</taxon>
        <taxon>Desulfobacteria</taxon>
        <taxon>Desulfobacterales</taxon>
        <taxon>Desulfosarcinaceae</taxon>
        <taxon>Desulfosarcina</taxon>
    </lineage>
</organism>
<dbReference type="EMBL" id="AP021874">
    <property type="protein sequence ID" value="BBO72409.1"/>
    <property type="molecule type" value="Genomic_DNA"/>
</dbReference>
<dbReference type="Proteomes" id="UP000427906">
    <property type="component" value="Chromosome"/>
</dbReference>
<gene>
    <name evidence="1" type="ORF">DSCA_63390</name>
</gene>
<evidence type="ECO:0000313" key="1">
    <source>
        <dbReference type="EMBL" id="BBO72409.1"/>
    </source>
</evidence>